<dbReference type="RefSeq" id="WP_162444726.1">
    <property type="nucleotide sequence ID" value="NZ_CP048222.1"/>
</dbReference>
<dbReference type="CDD" id="cd14840">
    <property type="entry name" value="D-Ala-D-Ala_dipeptidase_Aad"/>
    <property type="match status" value="1"/>
</dbReference>
<dbReference type="HAMAP" id="MF_01924">
    <property type="entry name" value="A_A_dipeptidase"/>
    <property type="match status" value="1"/>
</dbReference>
<keyword evidence="4 9" id="KW-0378">Hydrolase</keyword>
<keyword evidence="2 9" id="KW-0645">Protease</keyword>
<dbReference type="EMBL" id="CP048222">
    <property type="protein sequence ID" value="QHT68721.1"/>
    <property type="molecule type" value="Genomic_DNA"/>
</dbReference>
<name>A0A6C0GKW3_9BACT</name>
<comment type="catalytic activity">
    <reaction evidence="1 9">
        <text>D-alanyl-D-alanine + H2O = 2 D-alanine</text>
        <dbReference type="Rhea" id="RHEA:20661"/>
        <dbReference type="ChEBI" id="CHEBI:15377"/>
        <dbReference type="ChEBI" id="CHEBI:57416"/>
        <dbReference type="ChEBI" id="CHEBI:57822"/>
        <dbReference type="EC" id="3.4.13.22"/>
    </reaction>
</comment>
<feature type="site" description="Transition state stabilizer" evidence="9">
    <location>
        <position position="138"/>
    </location>
</feature>
<dbReference type="Gene3D" id="3.30.1380.10">
    <property type="match status" value="1"/>
</dbReference>
<dbReference type="GO" id="GO:0160237">
    <property type="term" value="F:D-Ala-D-Ala dipeptidase activity"/>
    <property type="evidence" value="ECO:0007669"/>
    <property type="project" value="UniProtKB-EC"/>
</dbReference>
<dbReference type="PROSITE" id="PS51257">
    <property type="entry name" value="PROKAR_LIPOPROTEIN"/>
    <property type="match status" value="1"/>
</dbReference>
<comment type="similarity">
    <text evidence="9">Belongs to the peptidase M15D family.</text>
</comment>
<dbReference type="InterPro" id="IPR000755">
    <property type="entry name" value="A_A_dipeptidase"/>
</dbReference>
<evidence type="ECO:0000256" key="9">
    <source>
        <dbReference type="HAMAP-Rule" id="MF_01924"/>
    </source>
</evidence>
<dbReference type="Proteomes" id="UP000480178">
    <property type="component" value="Chromosome"/>
</dbReference>
<dbReference type="SUPFAM" id="SSF55166">
    <property type="entry name" value="Hedgehog/DD-peptidase"/>
    <property type="match status" value="1"/>
</dbReference>
<dbReference type="AlphaFoldDB" id="A0A6C0GKW3"/>
<evidence type="ECO:0000256" key="6">
    <source>
        <dbReference type="ARBA" id="ARBA00022997"/>
    </source>
</evidence>
<keyword evidence="11" id="KW-1185">Reference proteome</keyword>
<evidence type="ECO:0000313" key="11">
    <source>
        <dbReference type="Proteomes" id="UP000480178"/>
    </source>
</evidence>
<evidence type="ECO:0000256" key="2">
    <source>
        <dbReference type="ARBA" id="ARBA00022670"/>
    </source>
</evidence>
<protein>
    <recommendedName>
        <fullName evidence="9">D-alanyl-D-alanine dipeptidase</fullName>
        <shortName evidence="9">D-Ala-D-Ala dipeptidase</shortName>
        <ecNumber evidence="9">3.4.13.22</ecNumber>
    </recommendedName>
</protein>
<keyword evidence="3 9" id="KW-0479">Metal-binding</keyword>
<evidence type="ECO:0000313" key="10">
    <source>
        <dbReference type="EMBL" id="QHT68721.1"/>
    </source>
</evidence>
<feature type="binding site" evidence="9">
    <location>
        <position position="233"/>
    </location>
    <ligand>
        <name>Zn(2+)</name>
        <dbReference type="ChEBI" id="CHEBI:29105"/>
        <note>catalytic</note>
    </ligand>
</feature>
<sequence length="251" mass="28642">MLKTKLLHFFIAGILFLTYGCQSSTEQTKDPIQIQDTLSQAKTSHKIDTVSTRSEPRISLLTNQELNNLPDSSFVELLTVDSTFVLDMKYATPDNFLKSKVYDCDKCLLRVKVAKALAKAQKAFADQGYRIKLFDCYRPLDVQKRMWALMPDKRYVGNPYQNGSVHNKGAAVDLTLVDAEGKEVDMGTSFDHFGREAHHAYTNLPQETLQNRKLLKQGMESAGFLPITSEWWHYFYQNNRFPVANFKPACP</sequence>
<gene>
    <name evidence="10" type="ORF">GXP67_19765</name>
</gene>
<dbReference type="GO" id="GO:0008270">
    <property type="term" value="F:zinc ion binding"/>
    <property type="evidence" value="ECO:0007669"/>
    <property type="project" value="UniProtKB-UniRule"/>
</dbReference>
<feature type="binding site" evidence="9">
    <location>
        <position position="166"/>
    </location>
    <ligand>
        <name>Zn(2+)</name>
        <dbReference type="ChEBI" id="CHEBI:29105"/>
        <note>catalytic</note>
    </ligand>
</feature>
<dbReference type="GO" id="GO:0006508">
    <property type="term" value="P:proteolysis"/>
    <property type="evidence" value="ECO:0007669"/>
    <property type="project" value="UniProtKB-KW"/>
</dbReference>
<evidence type="ECO:0000256" key="5">
    <source>
        <dbReference type="ARBA" id="ARBA00022833"/>
    </source>
</evidence>
<dbReference type="GO" id="GO:0071555">
    <property type="term" value="P:cell wall organization"/>
    <property type="evidence" value="ECO:0007669"/>
    <property type="project" value="UniProtKB-KW"/>
</dbReference>
<feature type="active site" description="Proton donor/acceptor" evidence="9">
    <location>
        <position position="230"/>
    </location>
</feature>
<dbReference type="PANTHER" id="PTHR43126">
    <property type="entry name" value="D-ALANYL-D-ALANINE DIPEPTIDASE"/>
    <property type="match status" value="1"/>
</dbReference>
<dbReference type="InterPro" id="IPR009045">
    <property type="entry name" value="Zn_M74/Hedgehog-like"/>
</dbReference>
<evidence type="ECO:0000256" key="8">
    <source>
        <dbReference type="ARBA" id="ARBA00023316"/>
    </source>
</evidence>
<comment type="function">
    <text evidence="9">Catalyzes hydrolysis of the D-alanyl-D-alanine dipeptide.</text>
</comment>
<keyword evidence="5 9" id="KW-0862">Zinc</keyword>
<evidence type="ECO:0000256" key="1">
    <source>
        <dbReference type="ARBA" id="ARBA00001362"/>
    </source>
</evidence>
<feature type="binding site" evidence="9">
    <location>
        <position position="173"/>
    </location>
    <ligand>
        <name>Zn(2+)</name>
        <dbReference type="ChEBI" id="CHEBI:29105"/>
        <note>catalytic</note>
    </ligand>
</feature>
<dbReference type="Pfam" id="PF01427">
    <property type="entry name" value="Peptidase_M15"/>
    <property type="match status" value="1"/>
</dbReference>
<accession>A0A6C0GKW3</accession>
<dbReference type="KEGG" id="rhoz:GXP67_19765"/>
<dbReference type="EC" id="3.4.13.22" evidence="9"/>
<proteinExistence type="inferred from homology"/>
<dbReference type="PANTHER" id="PTHR43126:SF1">
    <property type="entry name" value="D-ALANYL-D-ALANINE DIPEPTIDASE"/>
    <property type="match status" value="1"/>
</dbReference>
<keyword evidence="8" id="KW-0961">Cell wall biogenesis/degradation</keyword>
<evidence type="ECO:0000256" key="7">
    <source>
        <dbReference type="ARBA" id="ARBA00023049"/>
    </source>
</evidence>
<keyword evidence="6 9" id="KW-0224">Dipeptidase</keyword>
<evidence type="ECO:0000256" key="4">
    <source>
        <dbReference type="ARBA" id="ARBA00022801"/>
    </source>
</evidence>
<reference evidence="10 11" key="1">
    <citation type="submission" date="2020-01" db="EMBL/GenBank/DDBJ databases">
        <authorList>
            <person name="Kim M.K."/>
        </authorList>
    </citation>
    <scope>NUCLEOTIDE SEQUENCE [LARGE SCALE GENOMIC DNA]</scope>
    <source>
        <strain evidence="10 11">172606-1</strain>
    </source>
</reference>
<comment type="cofactor">
    <cofactor evidence="9">
        <name>Zn(2+)</name>
        <dbReference type="ChEBI" id="CHEBI:29105"/>
    </cofactor>
    <text evidence="9">Binds 1 zinc ion per subunit.</text>
</comment>
<dbReference type="GO" id="GO:0008237">
    <property type="term" value="F:metallopeptidase activity"/>
    <property type="evidence" value="ECO:0007669"/>
    <property type="project" value="UniProtKB-KW"/>
</dbReference>
<keyword evidence="7 9" id="KW-0482">Metalloprotease</keyword>
<organism evidence="10 11">
    <name type="scientific">Rhodocytophaga rosea</name>
    <dbReference type="NCBI Taxonomy" id="2704465"/>
    <lineage>
        <taxon>Bacteria</taxon>
        <taxon>Pseudomonadati</taxon>
        <taxon>Bacteroidota</taxon>
        <taxon>Cytophagia</taxon>
        <taxon>Cytophagales</taxon>
        <taxon>Rhodocytophagaceae</taxon>
        <taxon>Rhodocytophaga</taxon>
    </lineage>
</organism>
<evidence type="ECO:0000256" key="3">
    <source>
        <dbReference type="ARBA" id="ARBA00022723"/>
    </source>
</evidence>